<dbReference type="EMBL" id="WWCU01000031">
    <property type="protein sequence ID" value="MYN10029.1"/>
    <property type="molecule type" value="Genomic_DNA"/>
</dbReference>
<dbReference type="InterPro" id="IPR005835">
    <property type="entry name" value="NTP_transferase_dom"/>
</dbReference>
<evidence type="ECO:0000313" key="4">
    <source>
        <dbReference type="EMBL" id="MYN10029.1"/>
    </source>
</evidence>
<comment type="caution">
    <text evidence="4">The sequence shown here is derived from an EMBL/GenBank/DDBJ whole genome shotgun (WGS) entry which is preliminary data.</text>
</comment>
<evidence type="ECO:0000256" key="1">
    <source>
        <dbReference type="ARBA" id="ARBA00022679"/>
    </source>
</evidence>
<dbReference type="PANTHER" id="PTHR43584:SF8">
    <property type="entry name" value="N-ACETYLMURAMATE ALPHA-1-PHOSPHATE URIDYLYLTRANSFERASE"/>
    <property type="match status" value="1"/>
</dbReference>
<feature type="domain" description="Nucleotidyl transferase" evidence="3">
    <location>
        <begin position="22"/>
        <end position="182"/>
    </location>
</feature>
<dbReference type="PIRSF" id="PIRSF028162">
    <property type="entry name" value="BcbE_prd"/>
    <property type="match status" value="1"/>
</dbReference>
<dbReference type="AlphaFoldDB" id="A0A7X4KN76"/>
<dbReference type="RefSeq" id="WP_161074326.1">
    <property type="nucleotide sequence ID" value="NZ_CP086370.1"/>
</dbReference>
<dbReference type="Pfam" id="PF00483">
    <property type="entry name" value="NTP_transferase"/>
    <property type="match status" value="1"/>
</dbReference>
<accession>A0A7X4KN76</accession>
<proteinExistence type="predicted"/>
<reference evidence="4 5" key="1">
    <citation type="submission" date="2019-12" db="EMBL/GenBank/DDBJ databases">
        <title>Novel species isolated from a subtropical stream in China.</title>
        <authorList>
            <person name="Lu H."/>
        </authorList>
    </citation>
    <scope>NUCLEOTIDE SEQUENCE [LARGE SCALE GENOMIC DNA]</scope>
    <source>
        <strain evidence="4 5">FT127W</strain>
    </source>
</reference>
<keyword evidence="5" id="KW-1185">Reference proteome</keyword>
<gene>
    <name evidence="4" type="ORF">GTP77_22160</name>
</gene>
<keyword evidence="2" id="KW-0548">Nucleotidyltransferase</keyword>
<dbReference type="CDD" id="cd04183">
    <property type="entry name" value="GT2_BcE_like"/>
    <property type="match status" value="1"/>
</dbReference>
<evidence type="ECO:0000256" key="2">
    <source>
        <dbReference type="ARBA" id="ARBA00022695"/>
    </source>
</evidence>
<dbReference type="Proteomes" id="UP000450676">
    <property type="component" value="Unassembled WGS sequence"/>
</dbReference>
<keyword evidence="1 4" id="KW-0808">Transferase</keyword>
<name>A0A7X4KN76_9BURK</name>
<dbReference type="InterPro" id="IPR029044">
    <property type="entry name" value="Nucleotide-diphossugar_trans"/>
</dbReference>
<dbReference type="GO" id="GO:0016779">
    <property type="term" value="F:nucleotidyltransferase activity"/>
    <property type="evidence" value="ECO:0007669"/>
    <property type="project" value="UniProtKB-KW"/>
</dbReference>
<dbReference type="PANTHER" id="PTHR43584">
    <property type="entry name" value="NUCLEOTIDYL TRANSFERASE"/>
    <property type="match status" value="1"/>
</dbReference>
<dbReference type="InterPro" id="IPR016873">
    <property type="entry name" value="Caps_polysacc_synth_BcbE_prd"/>
</dbReference>
<evidence type="ECO:0000313" key="5">
    <source>
        <dbReference type="Proteomes" id="UP000450676"/>
    </source>
</evidence>
<dbReference type="SUPFAM" id="SSF53448">
    <property type="entry name" value="Nucleotide-diphospho-sugar transferases"/>
    <property type="match status" value="1"/>
</dbReference>
<dbReference type="Gene3D" id="3.90.550.10">
    <property type="entry name" value="Spore Coat Polysaccharide Biosynthesis Protein SpsA, Chain A"/>
    <property type="match status" value="1"/>
</dbReference>
<evidence type="ECO:0000259" key="3">
    <source>
        <dbReference type="Pfam" id="PF00483"/>
    </source>
</evidence>
<dbReference type="InterPro" id="IPR050065">
    <property type="entry name" value="GlmU-like"/>
</dbReference>
<organism evidence="4 5">
    <name type="scientific">Pseudoduganella aquatica</name>
    <dbReference type="NCBI Taxonomy" id="2660641"/>
    <lineage>
        <taxon>Bacteria</taxon>
        <taxon>Pseudomonadati</taxon>
        <taxon>Pseudomonadota</taxon>
        <taxon>Betaproteobacteria</taxon>
        <taxon>Burkholderiales</taxon>
        <taxon>Oxalobacteraceae</taxon>
        <taxon>Telluria group</taxon>
        <taxon>Pseudoduganella</taxon>
    </lineage>
</organism>
<sequence length="247" mass="27813">MLNILIPMGAQSVFFEQDPSPYPKPLAEINGKPMVQHVIENLQTLDREKRFIFILRDEDCSRYHLDSSVRLLCDGHSHGCQIIRTMRPTQGAACSALLAIDLIGNDEPLLIANGDQLFDADLNALLRDIEAQQADAACLTFDSLHPRWSYVRLENGNDIVETAEKHPISRHAIAGFYYFARGSDFVQAAQRSIAKDASVDGVFYIAPVMNELILQNKRLKALPLPPGSYHTFYTPKKIEEYENSLRP</sequence>
<protein>
    <submittedName>
        <fullName evidence="4">NTP transferase domain-containing protein</fullName>
    </submittedName>
</protein>